<evidence type="ECO:0000313" key="2">
    <source>
        <dbReference type="Proteomes" id="UP000689195"/>
    </source>
</evidence>
<name>A0A8S1TIU9_9CILI</name>
<protein>
    <submittedName>
        <fullName evidence="1">Uncharacterized protein</fullName>
    </submittedName>
</protein>
<sequence length="96" mass="11126">MEQKCTVQNQNSYLRSKQGEFVVFNSLCLRKICDIATTKEIIILMQNVQNISNNVLLSRQENADPELCAQATFLNWMCIQQKLWIILLESNSQELC</sequence>
<dbReference type="Proteomes" id="UP000689195">
    <property type="component" value="Unassembled WGS sequence"/>
</dbReference>
<evidence type="ECO:0000313" key="1">
    <source>
        <dbReference type="EMBL" id="CAD8151554.1"/>
    </source>
</evidence>
<accession>A0A8S1TIU9</accession>
<comment type="caution">
    <text evidence="1">The sequence shown here is derived from an EMBL/GenBank/DDBJ whole genome shotgun (WGS) entry which is preliminary data.</text>
</comment>
<keyword evidence="2" id="KW-1185">Reference proteome</keyword>
<dbReference type="EMBL" id="CAJJDO010000021">
    <property type="protein sequence ID" value="CAD8151554.1"/>
    <property type="molecule type" value="Genomic_DNA"/>
</dbReference>
<dbReference type="AlphaFoldDB" id="A0A8S1TIU9"/>
<gene>
    <name evidence="1" type="ORF">PPENT_87.1.T0210415</name>
</gene>
<reference evidence="1" key="1">
    <citation type="submission" date="2021-01" db="EMBL/GenBank/DDBJ databases">
        <authorList>
            <consortium name="Genoscope - CEA"/>
            <person name="William W."/>
        </authorList>
    </citation>
    <scope>NUCLEOTIDE SEQUENCE</scope>
</reference>
<organism evidence="1 2">
    <name type="scientific">Paramecium pentaurelia</name>
    <dbReference type="NCBI Taxonomy" id="43138"/>
    <lineage>
        <taxon>Eukaryota</taxon>
        <taxon>Sar</taxon>
        <taxon>Alveolata</taxon>
        <taxon>Ciliophora</taxon>
        <taxon>Intramacronucleata</taxon>
        <taxon>Oligohymenophorea</taxon>
        <taxon>Peniculida</taxon>
        <taxon>Parameciidae</taxon>
        <taxon>Paramecium</taxon>
    </lineage>
</organism>
<proteinExistence type="predicted"/>